<keyword evidence="2" id="KW-0812">Transmembrane</keyword>
<evidence type="ECO:0000256" key="1">
    <source>
        <dbReference type="SAM" id="MobiDB-lite"/>
    </source>
</evidence>
<feature type="transmembrane region" description="Helical" evidence="2">
    <location>
        <begin position="162"/>
        <end position="182"/>
    </location>
</feature>
<organism evidence="3 4">
    <name type="scientific">Hypsizygus marmoreus</name>
    <name type="common">White beech mushroom</name>
    <name type="synonym">Agaricus marmoreus</name>
    <dbReference type="NCBI Taxonomy" id="39966"/>
    <lineage>
        <taxon>Eukaryota</taxon>
        <taxon>Fungi</taxon>
        <taxon>Dikarya</taxon>
        <taxon>Basidiomycota</taxon>
        <taxon>Agaricomycotina</taxon>
        <taxon>Agaricomycetes</taxon>
        <taxon>Agaricomycetidae</taxon>
        <taxon>Agaricales</taxon>
        <taxon>Tricholomatineae</taxon>
        <taxon>Lyophyllaceae</taxon>
        <taxon>Hypsizygus</taxon>
    </lineage>
</organism>
<feature type="transmembrane region" description="Helical" evidence="2">
    <location>
        <begin position="188"/>
        <end position="212"/>
    </location>
</feature>
<keyword evidence="2" id="KW-1133">Transmembrane helix</keyword>
<feature type="transmembrane region" description="Helical" evidence="2">
    <location>
        <begin position="303"/>
        <end position="321"/>
    </location>
</feature>
<evidence type="ECO:0000256" key="2">
    <source>
        <dbReference type="SAM" id="Phobius"/>
    </source>
</evidence>
<protein>
    <submittedName>
        <fullName evidence="3">Uncharacterized protein</fullName>
    </submittedName>
</protein>
<name>A0A369JC26_HYPMA</name>
<dbReference type="InParanoid" id="A0A369JC26"/>
<keyword evidence="4" id="KW-1185">Reference proteome</keyword>
<feature type="transmembrane region" description="Helical" evidence="2">
    <location>
        <begin position="233"/>
        <end position="255"/>
    </location>
</feature>
<feature type="region of interest" description="Disordered" evidence="1">
    <location>
        <begin position="283"/>
        <end position="305"/>
    </location>
</feature>
<proteinExistence type="predicted"/>
<keyword evidence="2" id="KW-0472">Membrane</keyword>
<gene>
    <name evidence="3" type="ORF">Hypma_014571</name>
</gene>
<dbReference type="EMBL" id="LUEZ02000087">
    <property type="protein sequence ID" value="RDB18882.1"/>
    <property type="molecule type" value="Genomic_DNA"/>
</dbReference>
<sequence>MKRKLTDRWLYTRNLSPEFRPHLEFKPRCPLALPVTTSAFNPPELNVDLSRLFSTSLAQSAQTLRNSRLSGSHPIAALDHLPLPTTGARVMVLTTPLLSLQHVVDVASRRLRPPLRIYPTYKNCTPRLSTHKPQPILSAIDVIALEWAVLAGKYDDGDKKCVLEYQFIAAAVVLMMALRYFLCACLSFSSLPILIVLFPFRLIVWCLNIMNIPHITRSQSHPRTAAHTPLSTPVEASSLLSPAILIIFPIIPALAPDIPRYHTFPELLSTSQPRFSVQCISATPPFPTSPNPTKDDSRPPPTTLAPASSALLPVVLVVLLMRHEERLFYLVVSARIYERWLVRMCGL</sequence>
<dbReference type="Proteomes" id="UP000076154">
    <property type="component" value="Unassembled WGS sequence"/>
</dbReference>
<reference evidence="3" key="1">
    <citation type="submission" date="2018-04" db="EMBL/GenBank/DDBJ databases">
        <title>Whole genome sequencing of Hypsizygus marmoreus.</title>
        <authorList>
            <person name="Choi I.-G."/>
            <person name="Min B."/>
            <person name="Kim J.-G."/>
            <person name="Kim S."/>
            <person name="Oh Y.-L."/>
            <person name="Kong W.-S."/>
            <person name="Park H."/>
            <person name="Jeong J."/>
            <person name="Song E.-S."/>
        </authorList>
    </citation>
    <scope>NUCLEOTIDE SEQUENCE [LARGE SCALE GENOMIC DNA]</scope>
    <source>
        <strain evidence="3">51987-8</strain>
    </source>
</reference>
<accession>A0A369JC26</accession>
<comment type="caution">
    <text evidence="3">The sequence shown here is derived from an EMBL/GenBank/DDBJ whole genome shotgun (WGS) entry which is preliminary data.</text>
</comment>
<evidence type="ECO:0000313" key="3">
    <source>
        <dbReference type="EMBL" id="RDB18882.1"/>
    </source>
</evidence>
<evidence type="ECO:0000313" key="4">
    <source>
        <dbReference type="Proteomes" id="UP000076154"/>
    </source>
</evidence>
<dbReference type="AlphaFoldDB" id="A0A369JC26"/>